<evidence type="ECO:0000256" key="5">
    <source>
        <dbReference type="ARBA" id="ARBA00023251"/>
    </source>
</evidence>
<evidence type="ECO:0000256" key="4">
    <source>
        <dbReference type="ARBA" id="ARBA00022801"/>
    </source>
</evidence>
<dbReference type="Pfam" id="PF00905">
    <property type="entry name" value="Transpeptidase"/>
    <property type="match status" value="1"/>
</dbReference>
<evidence type="ECO:0000256" key="2">
    <source>
        <dbReference type="ARBA" id="ARBA00012865"/>
    </source>
</evidence>
<keyword evidence="4 7" id="KW-0378">Hydrolase</keyword>
<comment type="similarity">
    <text evidence="1 7">Belongs to the class-D beta-lactamase family.</text>
</comment>
<comment type="catalytic activity">
    <reaction evidence="7">
        <text>a beta-lactam + H2O = a substituted beta-amino acid</text>
        <dbReference type="Rhea" id="RHEA:20401"/>
        <dbReference type="ChEBI" id="CHEBI:15377"/>
        <dbReference type="ChEBI" id="CHEBI:35627"/>
        <dbReference type="ChEBI" id="CHEBI:140347"/>
        <dbReference type="EC" id="3.5.2.6"/>
    </reaction>
</comment>
<dbReference type="SUPFAM" id="SSF56601">
    <property type="entry name" value="beta-lactamase/transpeptidase-like"/>
    <property type="match status" value="1"/>
</dbReference>
<evidence type="ECO:0000259" key="10">
    <source>
        <dbReference type="Pfam" id="PF00905"/>
    </source>
</evidence>
<feature type="active site" description="Acyl-ester intermediate" evidence="6">
    <location>
        <position position="103"/>
    </location>
</feature>
<dbReference type="EC" id="3.5.2.6" evidence="2 7"/>
<dbReference type="Proteomes" id="UP001140076">
    <property type="component" value="Unassembled WGS sequence"/>
</dbReference>
<evidence type="ECO:0000256" key="6">
    <source>
        <dbReference type="PIRSR" id="PIRSR602137-50"/>
    </source>
</evidence>
<dbReference type="InterPro" id="IPR002137">
    <property type="entry name" value="Beta-lactam_class-D_AS"/>
</dbReference>
<proteinExistence type="inferred from homology"/>
<evidence type="ECO:0000256" key="1">
    <source>
        <dbReference type="ARBA" id="ARBA00007898"/>
    </source>
</evidence>
<dbReference type="RefSeq" id="WP_270072047.1">
    <property type="nucleotide sequence ID" value="NZ_JAJAQC010000015.1"/>
</dbReference>
<dbReference type="PROSITE" id="PS00337">
    <property type="entry name" value="BETA_LACTAMASE_D"/>
    <property type="match status" value="1"/>
</dbReference>
<keyword evidence="3 9" id="KW-0732">Signal</keyword>
<dbReference type="InterPro" id="IPR012338">
    <property type="entry name" value="Beta-lactam/transpept-like"/>
</dbReference>
<evidence type="ECO:0000256" key="7">
    <source>
        <dbReference type="RuleBase" id="RU361140"/>
    </source>
</evidence>
<keyword evidence="12" id="KW-1185">Reference proteome</keyword>
<gene>
    <name evidence="11" type="ORF">LG943_10590</name>
</gene>
<dbReference type="AlphaFoldDB" id="A0A9X3NJR2"/>
<feature type="domain" description="Penicillin-binding protein transpeptidase" evidence="10">
    <location>
        <begin position="75"/>
        <end position="295"/>
    </location>
</feature>
<reference evidence="11" key="1">
    <citation type="submission" date="2021-10" db="EMBL/GenBank/DDBJ databases">
        <title>Streptomonospora sp. nov., isolated from mangrove soil.</title>
        <authorList>
            <person name="Chen X."/>
            <person name="Ge X."/>
            <person name="Liu W."/>
        </authorList>
    </citation>
    <scope>NUCLEOTIDE SEQUENCE</scope>
    <source>
        <strain evidence="11">S1-112</strain>
    </source>
</reference>
<keyword evidence="5 7" id="KW-0046">Antibiotic resistance</keyword>
<sequence>MPTTPHSARQGRARRAAAAGAALALAAALAGCAADDGAPERPSASASASASASSAPEPRVRADLEAVFADAGVNGTFVAYDSATGETTVVNPEEMDERVQPASTFKIPNSLISLQAGAVESADEVVPYGGEPQRVDKWEHDMSMREAIRISALPIFQELARRVGHEEMGSWVERFDYGNRDIGGPDRIDQFWLHGPLSISAAEQALFMERVATGDLPVDAEHVATLHDMVRQDIDDPEGRDLYWKSGWADGPELMPGWMVGWVEDGDDVTAFALRLEMESDAHADLREPMTRELLDELGVLPAGTD</sequence>
<dbReference type="GO" id="GO:0046677">
    <property type="term" value="P:response to antibiotic"/>
    <property type="evidence" value="ECO:0007669"/>
    <property type="project" value="UniProtKB-UniRule"/>
</dbReference>
<comment type="caution">
    <text evidence="11">The sequence shown here is derived from an EMBL/GenBank/DDBJ whole genome shotgun (WGS) entry which is preliminary data.</text>
</comment>
<dbReference type="Gene3D" id="3.40.710.10">
    <property type="entry name" value="DD-peptidase/beta-lactamase superfamily"/>
    <property type="match status" value="1"/>
</dbReference>
<dbReference type="EMBL" id="JAJAQC010000015">
    <property type="protein sequence ID" value="MDA0564767.1"/>
    <property type="molecule type" value="Genomic_DNA"/>
</dbReference>
<dbReference type="PROSITE" id="PS51318">
    <property type="entry name" value="TAT"/>
    <property type="match status" value="1"/>
</dbReference>
<feature type="signal peptide" evidence="9">
    <location>
        <begin position="1"/>
        <end position="33"/>
    </location>
</feature>
<evidence type="ECO:0000256" key="8">
    <source>
        <dbReference type="SAM" id="MobiDB-lite"/>
    </source>
</evidence>
<feature type="region of interest" description="Disordered" evidence="8">
    <location>
        <begin position="34"/>
        <end position="57"/>
    </location>
</feature>
<evidence type="ECO:0000256" key="9">
    <source>
        <dbReference type="SAM" id="SignalP"/>
    </source>
</evidence>
<protein>
    <recommendedName>
        <fullName evidence="2 7">Beta-lactamase</fullName>
        <ecNumber evidence="2 7">3.5.2.6</ecNumber>
    </recommendedName>
</protein>
<organism evidence="11 12">
    <name type="scientific">Streptomonospora mangrovi</name>
    <dbReference type="NCBI Taxonomy" id="2883123"/>
    <lineage>
        <taxon>Bacteria</taxon>
        <taxon>Bacillati</taxon>
        <taxon>Actinomycetota</taxon>
        <taxon>Actinomycetes</taxon>
        <taxon>Streptosporangiales</taxon>
        <taxon>Nocardiopsidaceae</taxon>
        <taxon>Streptomonospora</taxon>
    </lineage>
</organism>
<dbReference type="InterPro" id="IPR001460">
    <property type="entry name" value="PCN-bd_Tpept"/>
</dbReference>
<dbReference type="GO" id="GO:0017001">
    <property type="term" value="P:antibiotic catabolic process"/>
    <property type="evidence" value="ECO:0007669"/>
    <property type="project" value="InterPro"/>
</dbReference>
<name>A0A9X3NJR2_9ACTN</name>
<evidence type="ECO:0000313" key="11">
    <source>
        <dbReference type="EMBL" id="MDA0564767.1"/>
    </source>
</evidence>
<dbReference type="GO" id="GO:0008800">
    <property type="term" value="F:beta-lactamase activity"/>
    <property type="evidence" value="ECO:0007669"/>
    <property type="project" value="UniProtKB-UniRule"/>
</dbReference>
<dbReference type="GO" id="GO:0008658">
    <property type="term" value="F:penicillin binding"/>
    <property type="evidence" value="ECO:0007669"/>
    <property type="project" value="InterPro"/>
</dbReference>
<dbReference type="InterPro" id="IPR006311">
    <property type="entry name" value="TAT_signal"/>
</dbReference>
<evidence type="ECO:0000313" key="12">
    <source>
        <dbReference type="Proteomes" id="UP001140076"/>
    </source>
</evidence>
<feature type="chain" id="PRO_5040951528" description="Beta-lactamase" evidence="9">
    <location>
        <begin position="34"/>
        <end position="306"/>
    </location>
</feature>
<feature type="modified residue" description="N6-carboxylysine" evidence="6">
    <location>
        <position position="106"/>
    </location>
</feature>
<accession>A0A9X3NJR2</accession>
<evidence type="ECO:0000256" key="3">
    <source>
        <dbReference type="ARBA" id="ARBA00022729"/>
    </source>
</evidence>